<dbReference type="EMBL" id="KP696448">
    <property type="protein sequence ID" value="AKC02683.1"/>
    <property type="molecule type" value="Genomic_DNA"/>
</dbReference>
<organism evidence="3 4">
    <name type="scientific">Bacillus phage Stills</name>
    <dbReference type="NCBI Taxonomy" id="1610833"/>
    <lineage>
        <taxon>Viruses</taxon>
        <taxon>Duplodnaviria</taxon>
        <taxon>Heunggongvirae</taxon>
        <taxon>Uroviricota</taxon>
        <taxon>Caudoviricetes</taxon>
        <taxon>Slashvirus</taxon>
        <taxon>Slashvirus stills</taxon>
    </lineage>
</organism>
<keyword evidence="1" id="KW-0175">Coiled coil</keyword>
<reference evidence="4" key="2">
    <citation type="submission" date="2015-01" db="EMBL/GenBank/DDBJ databases">
        <title>Complete Genome of Bacillus megaterium Siphophage Stills.</title>
        <authorList>
            <person name="Lee S.S."/>
            <person name="Kongari R.R."/>
            <person name="Hernandez A.C."/>
            <person name="Everett G.F.K."/>
        </authorList>
    </citation>
    <scope>NUCLEOTIDE SEQUENCE [LARGE SCALE GENOMIC DNA]</scope>
</reference>
<evidence type="ECO:0000313" key="4">
    <source>
        <dbReference type="Proteomes" id="UP000033016"/>
    </source>
</evidence>
<keyword evidence="2" id="KW-1133">Transmembrane helix</keyword>
<evidence type="ECO:0000256" key="2">
    <source>
        <dbReference type="SAM" id="Phobius"/>
    </source>
</evidence>
<name>A0A0E3X9M3_9CAUD</name>
<keyword evidence="4" id="KW-1185">Reference proteome</keyword>
<protein>
    <submittedName>
        <fullName evidence="3">Uncharacterized protein</fullName>
    </submittedName>
</protein>
<dbReference type="Proteomes" id="UP000033016">
    <property type="component" value="Segment"/>
</dbReference>
<feature type="coiled-coil region" evidence="1">
    <location>
        <begin position="57"/>
        <end position="126"/>
    </location>
</feature>
<feature type="transmembrane region" description="Helical" evidence="2">
    <location>
        <begin position="12"/>
        <end position="34"/>
    </location>
</feature>
<keyword evidence="2" id="KW-0472">Membrane</keyword>
<dbReference type="KEGG" id="vg:26661050"/>
<dbReference type="RefSeq" id="YP_009196940.1">
    <property type="nucleotide sequence ID" value="NC_028777.1"/>
</dbReference>
<evidence type="ECO:0000256" key="1">
    <source>
        <dbReference type="SAM" id="Coils"/>
    </source>
</evidence>
<reference evidence="3 4" key="1">
    <citation type="journal article" date="2015" name="Genome Announc.">
        <title>Complete Genome Sequence of Bacillus megaterium Siphophage Stills.</title>
        <authorList>
            <person name="Lee S.S."/>
            <person name="Kongari R.R."/>
            <person name="Hernandez A.C."/>
            <person name="Kuty Everett G.F."/>
        </authorList>
    </citation>
    <scope>NUCLEOTIDE SEQUENCE [LARGE SCALE GENOMIC DNA]</scope>
</reference>
<accession>A0A0E3X9M3</accession>
<proteinExistence type="predicted"/>
<gene>
    <name evidence="3" type="ORF">CPT_Stills55</name>
</gene>
<sequence>MVSEITKTASELAGSQFVFGILFILLLVAVLWSVHKAFTQVQQNNIAQGNKMDDMHLQRQAQLMEILQENKSESKEREEKLYAEREKLVLTIDRYNDQLEAISDTQANTNETLTKMQDNLENLQSSFTEMNYSVRVLNDRVDRIERKKD</sequence>
<keyword evidence="2" id="KW-0812">Transmembrane</keyword>
<evidence type="ECO:0000313" key="3">
    <source>
        <dbReference type="EMBL" id="AKC02683.1"/>
    </source>
</evidence>
<dbReference type="OrthoDB" id="16100at10239"/>
<dbReference type="GeneID" id="26661050"/>